<dbReference type="SUPFAM" id="SSF52833">
    <property type="entry name" value="Thioredoxin-like"/>
    <property type="match status" value="1"/>
</dbReference>
<sequence>MRRRDFISTGIGAIAIVLTSEQANAATASVMTIYKDPNCGCCNLWAKAMENAGFTVERVNTDDLPGIKKRFGVPSEVEGCHTATIDGYFLDGHVPLEAVRKLLDEKPDLAGLAVPGMPEGSLGMGSDPNASYDVFAVGKGPDQKTSIYYEVRPRS</sequence>
<name>A0A2P7B8X9_9HYPH</name>
<keyword evidence="1" id="KW-0732">Signal</keyword>
<dbReference type="Proteomes" id="UP000241444">
    <property type="component" value="Unassembled WGS sequence"/>
</dbReference>
<comment type="caution">
    <text evidence="2">The sequence shown here is derived from an EMBL/GenBank/DDBJ whole genome shotgun (WGS) entry which is preliminary data.</text>
</comment>
<gene>
    <name evidence="2" type="ORF">CU102_24645</name>
</gene>
<evidence type="ECO:0000256" key="1">
    <source>
        <dbReference type="SAM" id="SignalP"/>
    </source>
</evidence>
<reference evidence="3" key="1">
    <citation type="submission" date="2017-11" db="EMBL/GenBank/DDBJ databases">
        <authorList>
            <person name="Kuznetsova I."/>
            <person name="Sazanova A."/>
            <person name="Chirak E."/>
            <person name="Safronova V."/>
            <person name="Willems A."/>
        </authorList>
    </citation>
    <scope>NUCLEOTIDE SEQUENCE [LARGE SCALE GENOMIC DNA]</scope>
    <source>
        <strain evidence="3">STM 196</strain>
    </source>
</reference>
<dbReference type="InterPro" id="IPR007332">
    <property type="entry name" value="DUF411"/>
</dbReference>
<dbReference type="InterPro" id="IPR036249">
    <property type="entry name" value="Thioredoxin-like_sf"/>
</dbReference>
<organism evidence="2 3">
    <name type="scientific">Phyllobacterium brassicacearum</name>
    <dbReference type="NCBI Taxonomy" id="314235"/>
    <lineage>
        <taxon>Bacteria</taxon>
        <taxon>Pseudomonadati</taxon>
        <taxon>Pseudomonadota</taxon>
        <taxon>Alphaproteobacteria</taxon>
        <taxon>Hyphomicrobiales</taxon>
        <taxon>Phyllobacteriaceae</taxon>
        <taxon>Phyllobacterium</taxon>
    </lineage>
</organism>
<evidence type="ECO:0000313" key="2">
    <source>
        <dbReference type="EMBL" id="PSH62931.1"/>
    </source>
</evidence>
<dbReference type="EMBL" id="PGGO01000027">
    <property type="protein sequence ID" value="PSH62931.1"/>
    <property type="molecule type" value="Genomic_DNA"/>
</dbReference>
<dbReference type="OrthoDB" id="14727at2"/>
<dbReference type="RefSeq" id="WP_106713729.1">
    <property type="nucleotide sequence ID" value="NZ_PGGO01000027.1"/>
</dbReference>
<proteinExistence type="predicted"/>
<dbReference type="Pfam" id="PF04214">
    <property type="entry name" value="DUF411"/>
    <property type="match status" value="1"/>
</dbReference>
<keyword evidence="3" id="KW-1185">Reference proteome</keyword>
<feature type="chain" id="PRO_5015181634" evidence="1">
    <location>
        <begin position="26"/>
        <end position="155"/>
    </location>
</feature>
<protein>
    <submittedName>
        <fullName evidence="2">Metal-binding protein</fullName>
    </submittedName>
</protein>
<evidence type="ECO:0000313" key="3">
    <source>
        <dbReference type="Proteomes" id="UP000241444"/>
    </source>
</evidence>
<dbReference type="AlphaFoldDB" id="A0A2P7B8X9"/>
<feature type="signal peptide" evidence="1">
    <location>
        <begin position="1"/>
        <end position="25"/>
    </location>
</feature>
<accession>A0A2P7B8X9</accession>